<evidence type="ECO:0000256" key="11">
    <source>
        <dbReference type="HAMAP-Rule" id="MF_00228"/>
    </source>
</evidence>
<dbReference type="Gene3D" id="3.40.1190.20">
    <property type="match status" value="1"/>
</dbReference>
<dbReference type="EMBL" id="JAULBC010000001">
    <property type="protein sequence ID" value="MEX6686563.1"/>
    <property type="molecule type" value="Genomic_DNA"/>
</dbReference>
<keyword evidence="10 11" id="KW-0784">Thiamine biosynthesis</keyword>
<comment type="caution">
    <text evidence="12">The sequence shown here is derived from an EMBL/GenBank/DDBJ whole genome shotgun (WGS) entry which is preliminary data.</text>
</comment>
<dbReference type="EC" id="2.7.1.50" evidence="11"/>
<dbReference type="RefSeq" id="WP_369327960.1">
    <property type="nucleotide sequence ID" value="NZ_JAULBC010000001.1"/>
</dbReference>
<dbReference type="PIRSF" id="PIRSF000513">
    <property type="entry name" value="Thz_kinase"/>
    <property type="match status" value="1"/>
</dbReference>
<dbReference type="GO" id="GO:0004417">
    <property type="term" value="F:hydroxyethylthiazole kinase activity"/>
    <property type="evidence" value="ECO:0007669"/>
    <property type="project" value="UniProtKB-EC"/>
</dbReference>
<comment type="function">
    <text evidence="11">Catalyzes the phosphorylation of the hydroxyl group of 4-methyl-5-beta-hydroxyethylthiazole (THZ).</text>
</comment>
<proteinExistence type="inferred from homology"/>
<evidence type="ECO:0000256" key="7">
    <source>
        <dbReference type="ARBA" id="ARBA00022777"/>
    </source>
</evidence>
<evidence type="ECO:0000256" key="6">
    <source>
        <dbReference type="ARBA" id="ARBA00022741"/>
    </source>
</evidence>
<dbReference type="NCBIfam" id="TIGR00694">
    <property type="entry name" value="thiM"/>
    <property type="match status" value="1"/>
</dbReference>
<sequence length="264" mass="27717">MTKELLWQQVVAVKERSPLVHSITNYVVMNFNANALLAAGASPIMAHAAEEMDDMVNISGALVVNIGTLDSNWVNSMKIAIKAAEAKNKPWVLDPVGAGATAYRNQVIAELLAIHRPAVIRGNASEILAVANAENKTRGVDSTHSSNDAIEAAKQLSNQLKCVVCISGETDYITSNDMVTGLKNGHALMTRITGMGCTASALTGAFCAVQADAHLATCAAMAMMGVAGEVAVKKAGGPATLQTAFLDALYTMDVTTFMETVHIV</sequence>
<name>A0ABV3Z9M6_9BACT</name>
<evidence type="ECO:0000256" key="4">
    <source>
        <dbReference type="ARBA" id="ARBA00022679"/>
    </source>
</evidence>
<keyword evidence="8 11" id="KW-0067">ATP-binding</keyword>
<feature type="binding site" evidence="11">
    <location>
        <position position="121"/>
    </location>
    <ligand>
        <name>ATP</name>
        <dbReference type="ChEBI" id="CHEBI:30616"/>
    </ligand>
</feature>
<evidence type="ECO:0000256" key="1">
    <source>
        <dbReference type="ARBA" id="ARBA00001771"/>
    </source>
</evidence>
<comment type="pathway">
    <text evidence="3 11">Cofactor biosynthesis; thiamine diphosphate biosynthesis; 4-methyl-5-(2-phosphoethyl)-thiazole from 5-(2-hydroxyethyl)-4-methylthiazole: step 1/1.</text>
</comment>
<dbReference type="NCBIfam" id="NF006830">
    <property type="entry name" value="PRK09355.1"/>
    <property type="match status" value="1"/>
</dbReference>
<keyword evidence="7 11" id="KW-0418">Kinase</keyword>
<evidence type="ECO:0000313" key="13">
    <source>
        <dbReference type="Proteomes" id="UP001560573"/>
    </source>
</evidence>
<evidence type="ECO:0000256" key="5">
    <source>
        <dbReference type="ARBA" id="ARBA00022723"/>
    </source>
</evidence>
<dbReference type="PRINTS" id="PR01099">
    <property type="entry name" value="HYETHTZKNASE"/>
</dbReference>
<evidence type="ECO:0000256" key="8">
    <source>
        <dbReference type="ARBA" id="ARBA00022840"/>
    </source>
</evidence>
<gene>
    <name evidence="11 12" type="primary">thiM</name>
    <name evidence="12" type="ORF">QTN47_03605</name>
</gene>
<evidence type="ECO:0000313" key="12">
    <source>
        <dbReference type="EMBL" id="MEX6686563.1"/>
    </source>
</evidence>
<keyword evidence="5 11" id="KW-0479">Metal-binding</keyword>
<comment type="similarity">
    <text evidence="11">Belongs to the Thz kinase family.</text>
</comment>
<keyword evidence="9 11" id="KW-0460">Magnesium</keyword>
<reference evidence="12 13" key="1">
    <citation type="submission" date="2023-07" db="EMBL/GenBank/DDBJ databases">
        <authorList>
            <person name="Lian W.-H."/>
        </authorList>
    </citation>
    <scope>NUCLEOTIDE SEQUENCE [LARGE SCALE GENOMIC DNA]</scope>
    <source>
        <strain evidence="12 13">SYSU DXS3180</strain>
    </source>
</reference>
<evidence type="ECO:0000256" key="9">
    <source>
        <dbReference type="ARBA" id="ARBA00022842"/>
    </source>
</evidence>
<comment type="cofactor">
    <cofactor evidence="2 11">
        <name>Mg(2+)</name>
        <dbReference type="ChEBI" id="CHEBI:18420"/>
    </cofactor>
</comment>
<feature type="binding site" evidence="11">
    <location>
        <position position="194"/>
    </location>
    <ligand>
        <name>substrate</name>
    </ligand>
</feature>
<protein>
    <recommendedName>
        <fullName evidence="11">Hydroxyethylthiazole kinase</fullName>
        <ecNumber evidence="11">2.7.1.50</ecNumber>
    </recommendedName>
    <alternativeName>
        <fullName evidence="11">4-methyl-5-beta-hydroxyethylthiazole kinase</fullName>
        <shortName evidence="11">TH kinase</shortName>
        <shortName evidence="11">Thz kinase</shortName>
    </alternativeName>
</protein>
<comment type="catalytic activity">
    <reaction evidence="1 11">
        <text>5-(2-hydroxyethyl)-4-methylthiazole + ATP = 4-methyl-5-(2-phosphooxyethyl)-thiazole + ADP + H(+)</text>
        <dbReference type="Rhea" id="RHEA:24212"/>
        <dbReference type="ChEBI" id="CHEBI:15378"/>
        <dbReference type="ChEBI" id="CHEBI:17957"/>
        <dbReference type="ChEBI" id="CHEBI:30616"/>
        <dbReference type="ChEBI" id="CHEBI:58296"/>
        <dbReference type="ChEBI" id="CHEBI:456216"/>
        <dbReference type="EC" id="2.7.1.50"/>
    </reaction>
</comment>
<feature type="binding site" evidence="11">
    <location>
        <position position="167"/>
    </location>
    <ligand>
        <name>ATP</name>
        <dbReference type="ChEBI" id="CHEBI:30616"/>
    </ligand>
</feature>
<dbReference type="Pfam" id="PF02110">
    <property type="entry name" value="HK"/>
    <property type="match status" value="1"/>
</dbReference>
<accession>A0ABV3Z9M6</accession>
<feature type="binding site" evidence="11">
    <location>
        <position position="45"/>
    </location>
    <ligand>
        <name>substrate</name>
    </ligand>
</feature>
<dbReference type="SUPFAM" id="SSF53613">
    <property type="entry name" value="Ribokinase-like"/>
    <property type="match status" value="1"/>
</dbReference>
<evidence type="ECO:0000256" key="10">
    <source>
        <dbReference type="ARBA" id="ARBA00022977"/>
    </source>
</evidence>
<keyword evidence="4 11" id="KW-0808">Transferase</keyword>
<keyword evidence="6 11" id="KW-0547">Nucleotide-binding</keyword>
<organism evidence="12 13">
    <name type="scientific">Danxiaibacter flavus</name>
    <dbReference type="NCBI Taxonomy" id="3049108"/>
    <lineage>
        <taxon>Bacteria</taxon>
        <taxon>Pseudomonadati</taxon>
        <taxon>Bacteroidota</taxon>
        <taxon>Chitinophagia</taxon>
        <taxon>Chitinophagales</taxon>
        <taxon>Chitinophagaceae</taxon>
        <taxon>Danxiaibacter</taxon>
    </lineage>
</organism>
<dbReference type="InterPro" id="IPR029056">
    <property type="entry name" value="Ribokinase-like"/>
</dbReference>
<dbReference type="InterPro" id="IPR000417">
    <property type="entry name" value="Hyethyz_kinase"/>
</dbReference>
<keyword evidence="13" id="KW-1185">Reference proteome</keyword>
<dbReference type="HAMAP" id="MF_00228">
    <property type="entry name" value="Thz_kinase"/>
    <property type="match status" value="1"/>
</dbReference>
<evidence type="ECO:0000256" key="3">
    <source>
        <dbReference type="ARBA" id="ARBA00004868"/>
    </source>
</evidence>
<evidence type="ECO:0000256" key="2">
    <source>
        <dbReference type="ARBA" id="ARBA00001946"/>
    </source>
</evidence>
<dbReference type="CDD" id="cd01170">
    <property type="entry name" value="THZ_kinase"/>
    <property type="match status" value="1"/>
</dbReference>
<dbReference type="Proteomes" id="UP001560573">
    <property type="component" value="Unassembled WGS sequence"/>
</dbReference>